<sequence length="56" mass="6398">MSEGLLRTIEQKRNELIELALIKGLSSHAVLTVSQELDTLLNHYENANNKENHLQK</sequence>
<dbReference type="PANTHER" id="PTHR41263">
    <property type="entry name" value="ASPARTYL-PHOSPHATE PHOSPHATASE YISI"/>
    <property type="match status" value="1"/>
</dbReference>
<evidence type="ECO:0000313" key="1">
    <source>
        <dbReference type="EMBL" id="MCL7746604.1"/>
    </source>
</evidence>
<dbReference type="InterPro" id="IPR036638">
    <property type="entry name" value="HLH_DNA-bd_sf"/>
</dbReference>
<gene>
    <name evidence="1" type="ORF">MF646_05640</name>
</gene>
<accession>A0A9X1ZW38</accession>
<dbReference type="InterPro" id="IPR037208">
    <property type="entry name" value="Spo0E-like_sf"/>
</dbReference>
<dbReference type="AlphaFoldDB" id="A0A9X1ZW38"/>
<dbReference type="PANTHER" id="PTHR41263:SF1">
    <property type="entry name" value="ASPARTYL-PHOSPHATE PHOSPHATASE YISI"/>
    <property type="match status" value="1"/>
</dbReference>
<dbReference type="Gene3D" id="4.10.280.10">
    <property type="entry name" value="Helix-loop-helix DNA-binding domain"/>
    <property type="match status" value="1"/>
</dbReference>
<comment type="caution">
    <text evidence="1">The sequence shown here is derived from an EMBL/GenBank/DDBJ whole genome shotgun (WGS) entry which is preliminary data.</text>
</comment>
<organism evidence="1 2">
    <name type="scientific">Halalkalibacter alkaliphilus</name>
    <dbReference type="NCBI Taxonomy" id="2917993"/>
    <lineage>
        <taxon>Bacteria</taxon>
        <taxon>Bacillati</taxon>
        <taxon>Bacillota</taxon>
        <taxon>Bacilli</taxon>
        <taxon>Bacillales</taxon>
        <taxon>Bacillaceae</taxon>
        <taxon>Halalkalibacter</taxon>
    </lineage>
</organism>
<dbReference type="InterPro" id="IPR018540">
    <property type="entry name" value="Spo0E-like"/>
</dbReference>
<dbReference type="RefSeq" id="WP_250095516.1">
    <property type="nucleotide sequence ID" value="NZ_JAKRYL010000004.1"/>
</dbReference>
<reference evidence="1" key="1">
    <citation type="submission" date="2022-02" db="EMBL/GenBank/DDBJ databases">
        <title>Halalkalibacter sp. nov. isolated from Lonar Lake, India.</title>
        <authorList>
            <person name="Joshi A."/>
            <person name="Thite S."/>
            <person name="Lodha T."/>
        </authorList>
    </citation>
    <scope>NUCLEOTIDE SEQUENCE</scope>
    <source>
        <strain evidence="1">MEB205</strain>
    </source>
</reference>
<keyword evidence="2" id="KW-1185">Reference proteome</keyword>
<dbReference type="Pfam" id="PF09388">
    <property type="entry name" value="SpoOE-like"/>
    <property type="match status" value="1"/>
</dbReference>
<dbReference type="GO" id="GO:0046983">
    <property type="term" value="F:protein dimerization activity"/>
    <property type="evidence" value="ECO:0007669"/>
    <property type="project" value="InterPro"/>
</dbReference>
<dbReference type="EMBL" id="JAKRYL010000004">
    <property type="protein sequence ID" value="MCL7746604.1"/>
    <property type="molecule type" value="Genomic_DNA"/>
</dbReference>
<evidence type="ECO:0000313" key="2">
    <source>
        <dbReference type="Proteomes" id="UP001139150"/>
    </source>
</evidence>
<dbReference type="Proteomes" id="UP001139150">
    <property type="component" value="Unassembled WGS sequence"/>
</dbReference>
<protein>
    <submittedName>
        <fullName evidence="1">Aspartyl-phosphate phosphatase Spo0E family protein</fullName>
    </submittedName>
</protein>
<dbReference type="InterPro" id="IPR053028">
    <property type="entry name" value="Spo0E-like_phosphatase"/>
</dbReference>
<proteinExistence type="predicted"/>
<dbReference type="GO" id="GO:0043937">
    <property type="term" value="P:regulation of sporulation"/>
    <property type="evidence" value="ECO:0007669"/>
    <property type="project" value="InterPro"/>
</dbReference>
<name>A0A9X1ZW38_9BACI</name>
<dbReference type="SUPFAM" id="SSF140500">
    <property type="entry name" value="BAS1536-like"/>
    <property type="match status" value="1"/>
</dbReference>